<reference evidence="1 2" key="1">
    <citation type="submission" date="2019-02" db="EMBL/GenBank/DDBJ databases">
        <title>Peptostreptococcaceae bacterium ZHW00191 nov., a new bacterium isolated from the human gut.</title>
        <authorList>
            <person name="Zhou H.-W."/>
            <person name="Chen X.-J."/>
        </authorList>
    </citation>
    <scope>NUCLEOTIDE SEQUENCE [LARGE SCALE GENOMIC DNA]</scope>
    <source>
        <strain evidence="1 2">ZHW00191</strain>
    </source>
</reference>
<dbReference type="InterPro" id="IPR024747">
    <property type="entry name" value="Pyridox_Oxase-rel"/>
</dbReference>
<organism evidence="1 2">
    <name type="scientific">Peptacetobacter hominis</name>
    <dbReference type="NCBI Taxonomy" id="2743610"/>
    <lineage>
        <taxon>Bacteria</taxon>
        <taxon>Bacillati</taxon>
        <taxon>Bacillota</taxon>
        <taxon>Clostridia</taxon>
        <taxon>Peptostreptococcales</taxon>
        <taxon>Peptostreptococcaceae</taxon>
        <taxon>Peptacetobacter</taxon>
    </lineage>
</organism>
<dbReference type="PANTHER" id="PTHR34071">
    <property type="entry name" value="5-NITROIMIDAZOLE ANTIBIOTICS RESISTANCE PROTEIN, NIMA-FAMILY-RELATED PROTEIN-RELATED"/>
    <property type="match status" value="1"/>
</dbReference>
<accession>A0A544QYP5</accession>
<dbReference type="EMBL" id="SGJB01000001">
    <property type="protein sequence ID" value="TQQ85826.1"/>
    <property type="molecule type" value="Genomic_DNA"/>
</dbReference>
<evidence type="ECO:0000313" key="1">
    <source>
        <dbReference type="EMBL" id="TQQ85826.1"/>
    </source>
</evidence>
<dbReference type="Gene3D" id="2.30.110.10">
    <property type="entry name" value="Electron Transport, Fmn-binding Protein, Chain A"/>
    <property type="match status" value="1"/>
</dbReference>
<dbReference type="Proteomes" id="UP000317863">
    <property type="component" value="Unassembled WGS sequence"/>
</dbReference>
<protein>
    <submittedName>
        <fullName evidence="1">Pyridoxamine 5'-phosphate oxidase family protein</fullName>
    </submittedName>
</protein>
<dbReference type="InterPro" id="IPR012349">
    <property type="entry name" value="Split_barrel_FMN-bd"/>
</dbReference>
<evidence type="ECO:0000313" key="2">
    <source>
        <dbReference type="Proteomes" id="UP000317863"/>
    </source>
</evidence>
<dbReference type="OrthoDB" id="9794935at2"/>
<dbReference type="AlphaFoldDB" id="A0A544QYP5"/>
<dbReference type="RefSeq" id="WP_142535053.1">
    <property type="nucleotide sequence ID" value="NZ_SGJB01000001.1"/>
</dbReference>
<proteinExistence type="predicted"/>
<gene>
    <name evidence="1" type="ORF">EXD82_01020</name>
</gene>
<comment type="caution">
    <text evidence="1">The sequence shown here is derived from an EMBL/GenBank/DDBJ whole genome shotgun (WGS) entry which is preliminary data.</text>
</comment>
<dbReference type="PANTHER" id="PTHR34071:SF2">
    <property type="entry name" value="FLAVIN-NUCLEOTIDE-BINDING PROTEIN"/>
    <property type="match status" value="1"/>
</dbReference>
<dbReference type="SUPFAM" id="SSF50475">
    <property type="entry name" value="FMN-binding split barrel"/>
    <property type="match status" value="1"/>
</dbReference>
<dbReference type="Pfam" id="PF12900">
    <property type="entry name" value="Pyridox_ox_2"/>
    <property type="match status" value="1"/>
</dbReference>
<sequence length="156" mass="17570">MFREIRRKDRKIPNEIGEKILKESEVGYFSVISSDNGYPYVIPVNHVYADGKIYFHSALEGHKIESIKKSDKVSFCAVSEYEIRPSKFATGYKSAVIFGRAYIVSDEIEKRKALDAIIDKFSAEFRKEGAEYIDKASSAVVVVGINIENMSAKSAE</sequence>
<name>A0A544QYP5_9FIRM</name>
<keyword evidence="2" id="KW-1185">Reference proteome</keyword>